<protein>
    <submittedName>
        <fullName evidence="16">Stearoyl-CoA desaturase (Delta-9desaturase)</fullName>
        <ecNumber evidence="16">1.14.19.1</ecNumber>
    </submittedName>
</protein>
<dbReference type="GO" id="GO:0004768">
    <property type="term" value="F:stearoyl-CoA 9-desaturase activity"/>
    <property type="evidence" value="ECO:0007669"/>
    <property type="project" value="UniProtKB-EC"/>
</dbReference>
<dbReference type="OrthoDB" id="10260134at2759"/>
<evidence type="ECO:0000256" key="1">
    <source>
        <dbReference type="ARBA" id="ARBA00004141"/>
    </source>
</evidence>
<dbReference type="GeneID" id="25727027"/>
<dbReference type="GO" id="GO:0042761">
    <property type="term" value="P:very long-chain fatty acid biosynthetic process"/>
    <property type="evidence" value="ECO:0007669"/>
    <property type="project" value="TreeGrafter"/>
</dbReference>
<comment type="subcellular location">
    <subcellularLocation>
        <location evidence="1">Membrane</location>
        <topology evidence="1">Multi-pass membrane protein</topology>
    </subcellularLocation>
</comment>
<dbReference type="GO" id="GO:0005789">
    <property type="term" value="C:endoplasmic reticulum membrane"/>
    <property type="evidence" value="ECO:0007669"/>
    <property type="project" value="TreeGrafter"/>
</dbReference>
<dbReference type="AlphaFoldDB" id="A0A0D2K9U0"/>
<feature type="domain" description="Fatty acid desaturase" evidence="15">
    <location>
        <begin position="159"/>
        <end position="244"/>
    </location>
</feature>
<organism evidence="16 17">
    <name type="scientific">Monoraphidium neglectum</name>
    <dbReference type="NCBI Taxonomy" id="145388"/>
    <lineage>
        <taxon>Eukaryota</taxon>
        <taxon>Viridiplantae</taxon>
        <taxon>Chlorophyta</taxon>
        <taxon>core chlorophytes</taxon>
        <taxon>Chlorophyceae</taxon>
        <taxon>CS clade</taxon>
        <taxon>Sphaeropleales</taxon>
        <taxon>Selenastraceae</taxon>
        <taxon>Monoraphidium</taxon>
    </lineage>
</organism>
<dbReference type="EMBL" id="KK100302">
    <property type="protein sequence ID" value="KIZ07038.1"/>
    <property type="molecule type" value="Genomic_DNA"/>
</dbReference>
<comment type="pathway">
    <text evidence="2">Lipid metabolism.</text>
</comment>
<comment type="cofactor">
    <cofactor evidence="13">
        <name>Fe(2+)</name>
        <dbReference type="ChEBI" id="CHEBI:29033"/>
    </cofactor>
</comment>
<keyword evidence="5 13" id="KW-0812">Transmembrane</keyword>
<dbReference type="PANTHER" id="PTHR11351:SF31">
    <property type="entry name" value="DESATURASE 1, ISOFORM A-RELATED"/>
    <property type="match status" value="1"/>
</dbReference>
<name>A0A0D2K9U0_9CHLO</name>
<evidence type="ECO:0000313" key="17">
    <source>
        <dbReference type="Proteomes" id="UP000054498"/>
    </source>
</evidence>
<feature type="transmembrane region" description="Helical" evidence="14">
    <location>
        <begin position="133"/>
        <end position="151"/>
    </location>
</feature>
<dbReference type="PRINTS" id="PR00075">
    <property type="entry name" value="FACDDSATRASE"/>
</dbReference>
<dbReference type="RefSeq" id="XP_013906057.1">
    <property type="nucleotide sequence ID" value="XM_014050603.1"/>
</dbReference>
<evidence type="ECO:0000256" key="13">
    <source>
        <dbReference type="RuleBase" id="RU000581"/>
    </source>
</evidence>
<evidence type="ECO:0000256" key="14">
    <source>
        <dbReference type="SAM" id="Phobius"/>
    </source>
</evidence>
<keyword evidence="11 14" id="KW-0472">Membrane</keyword>
<evidence type="ECO:0000313" key="16">
    <source>
        <dbReference type="EMBL" id="KIZ07038.1"/>
    </source>
</evidence>
<keyword evidence="6" id="KW-0276">Fatty acid metabolism</keyword>
<dbReference type="InterPro" id="IPR015876">
    <property type="entry name" value="Acyl-CoA_DS"/>
</dbReference>
<keyword evidence="9" id="KW-0408">Iron</keyword>
<dbReference type="KEGG" id="mng:MNEG_0909"/>
<evidence type="ECO:0000256" key="3">
    <source>
        <dbReference type="ARBA" id="ARBA00009295"/>
    </source>
</evidence>
<evidence type="ECO:0000256" key="10">
    <source>
        <dbReference type="ARBA" id="ARBA00023098"/>
    </source>
</evidence>
<dbReference type="STRING" id="145388.A0A0D2K9U0"/>
<keyword evidence="12 13" id="KW-0275">Fatty acid biosynthesis</keyword>
<keyword evidence="4 13" id="KW-0444">Lipid biosynthesis</keyword>
<evidence type="ECO:0000256" key="11">
    <source>
        <dbReference type="ARBA" id="ARBA00023136"/>
    </source>
</evidence>
<dbReference type="CDD" id="cd03505">
    <property type="entry name" value="Delta9-FADS-like"/>
    <property type="match status" value="1"/>
</dbReference>
<keyword evidence="8 13" id="KW-0560">Oxidoreductase</keyword>
<accession>A0A0D2K9U0</accession>
<feature type="transmembrane region" description="Helical" evidence="14">
    <location>
        <begin position="157"/>
        <end position="175"/>
    </location>
</feature>
<sequence>MACPTRAQPRALVGLSRPRVVATLRGTSRMALRAAAVEVETAEQGAAAEAPAPTAAPGPVFSNISYGEQYDRLMAEYKARGEPLPIKQMLPKPDAEKQAKEAGATKVPFSSVFATKKVPLFFGRSWNTVDWQYVGFMVAMHGLCLLAPATFSMANLGLFFVTYFITGCLGITLSFHRQLSHRSFQSPKWVEYALAYCGVLAVQGDPIEWVSSHRYHHLNTETALDPHSPYEGFWWSHMGWLLDNQDDAG</sequence>
<proteinExistence type="inferred from homology"/>
<dbReference type="EC" id="1.14.19.1" evidence="16"/>
<gene>
    <name evidence="16" type="ORF">MNEG_0909</name>
</gene>
<keyword evidence="17" id="KW-1185">Reference proteome</keyword>
<evidence type="ECO:0000256" key="8">
    <source>
        <dbReference type="ARBA" id="ARBA00023002"/>
    </source>
</evidence>
<dbReference type="InterPro" id="IPR005804">
    <property type="entry name" value="FA_desaturase_dom"/>
</dbReference>
<comment type="domain">
    <text evidence="13">The histidine box domains are involved in binding the catalytic metal ions.</text>
</comment>
<dbReference type="PANTHER" id="PTHR11351">
    <property type="entry name" value="ACYL-COA DESATURASE"/>
    <property type="match status" value="1"/>
</dbReference>
<evidence type="ECO:0000256" key="6">
    <source>
        <dbReference type="ARBA" id="ARBA00022832"/>
    </source>
</evidence>
<evidence type="ECO:0000256" key="2">
    <source>
        <dbReference type="ARBA" id="ARBA00005189"/>
    </source>
</evidence>
<keyword evidence="7 14" id="KW-1133">Transmembrane helix</keyword>
<comment type="similarity">
    <text evidence="3 13">Belongs to the fatty acid desaturase type 1 family.</text>
</comment>
<evidence type="ECO:0000259" key="15">
    <source>
        <dbReference type="Pfam" id="PF00487"/>
    </source>
</evidence>
<keyword evidence="10" id="KW-0443">Lipid metabolism</keyword>
<evidence type="ECO:0000256" key="4">
    <source>
        <dbReference type="ARBA" id="ARBA00022516"/>
    </source>
</evidence>
<reference evidence="16 17" key="1">
    <citation type="journal article" date="2013" name="BMC Genomics">
        <title>Reconstruction of the lipid metabolism for the microalga Monoraphidium neglectum from its genome sequence reveals characteristics suitable for biofuel production.</title>
        <authorList>
            <person name="Bogen C."/>
            <person name="Al-Dilaimi A."/>
            <person name="Albersmeier A."/>
            <person name="Wichmann J."/>
            <person name="Grundmann M."/>
            <person name="Rupp O."/>
            <person name="Lauersen K.J."/>
            <person name="Blifernez-Klassen O."/>
            <person name="Kalinowski J."/>
            <person name="Goesmann A."/>
            <person name="Mussgnug J.H."/>
            <person name="Kruse O."/>
        </authorList>
    </citation>
    <scope>NUCLEOTIDE SEQUENCE [LARGE SCALE GENOMIC DNA]</scope>
    <source>
        <strain evidence="16 17">SAG 48.87</strain>
    </source>
</reference>
<dbReference type="Pfam" id="PF00487">
    <property type="entry name" value="FA_desaturase"/>
    <property type="match status" value="1"/>
</dbReference>
<dbReference type="Proteomes" id="UP000054498">
    <property type="component" value="Unassembled WGS sequence"/>
</dbReference>
<evidence type="ECO:0000256" key="5">
    <source>
        <dbReference type="ARBA" id="ARBA00022692"/>
    </source>
</evidence>
<evidence type="ECO:0000256" key="7">
    <source>
        <dbReference type="ARBA" id="ARBA00022989"/>
    </source>
</evidence>
<evidence type="ECO:0000256" key="12">
    <source>
        <dbReference type="ARBA" id="ARBA00023160"/>
    </source>
</evidence>
<evidence type="ECO:0000256" key="9">
    <source>
        <dbReference type="ARBA" id="ARBA00023004"/>
    </source>
</evidence>